<proteinExistence type="predicted"/>
<protein>
    <submittedName>
        <fullName evidence="1">Chaperonin 60 subunit alpha 2ic isoform X2</fullName>
    </submittedName>
</protein>
<organism evidence="1">
    <name type="scientific">Rhizophora mucronata</name>
    <name type="common">Asiatic mangrove</name>
    <dbReference type="NCBI Taxonomy" id="61149"/>
    <lineage>
        <taxon>Eukaryota</taxon>
        <taxon>Viridiplantae</taxon>
        <taxon>Streptophyta</taxon>
        <taxon>Embryophyta</taxon>
        <taxon>Tracheophyta</taxon>
        <taxon>Spermatophyta</taxon>
        <taxon>Magnoliopsida</taxon>
        <taxon>eudicotyledons</taxon>
        <taxon>Gunneridae</taxon>
        <taxon>Pentapetalae</taxon>
        <taxon>rosids</taxon>
        <taxon>fabids</taxon>
        <taxon>Malpighiales</taxon>
        <taxon>Rhizophoraceae</taxon>
        <taxon>Rhizophora</taxon>
    </lineage>
</organism>
<evidence type="ECO:0000313" key="1">
    <source>
        <dbReference type="EMBL" id="MBW91684.1"/>
    </source>
</evidence>
<accession>A0A2P2JDY8</accession>
<sequence length="67" mass="7307">MSCNKAFFPSPNPGHFTMATLRKPFNLFTTRVSNTCFEISSAKINSGTANWVAFSNNGTISLTVAIF</sequence>
<reference evidence="1" key="1">
    <citation type="submission" date="2018-02" db="EMBL/GenBank/DDBJ databases">
        <title>Rhizophora mucronata_Transcriptome.</title>
        <authorList>
            <person name="Meera S.P."/>
            <person name="Sreeshan A."/>
            <person name="Augustine A."/>
        </authorList>
    </citation>
    <scope>NUCLEOTIDE SEQUENCE</scope>
    <source>
        <tissue evidence="1">Leaf</tissue>
    </source>
</reference>
<dbReference type="AlphaFoldDB" id="A0A2P2JDY8"/>
<name>A0A2P2JDY8_RHIMU</name>
<dbReference type="EMBL" id="GGEC01011201">
    <property type="protein sequence ID" value="MBW91684.1"/>
    <property type="molecule type" value="Transcribed_RNA"/>
</dbReference>